<dbReference type="InterPro" id="IPR000160">
    <property type="entry name" value="GGDEF_dom"/>
</dbReference>
<dbReference type="InterPro" id="IPR029787">
    <property type="entry name" value="Nucleotide_cyclase"/>
</dbReference>
<dbReference type="GO" id="GO:0052621">
    <property type="term" value="F:diguanylate cyclase activity"/>
    <property type="evidence" value="ECO:0007669"/>
    <property type="project" value="UniProtKB-EC"/>
</dbReference>
<dbReference type="Pfam" id="PF07695">
    <property type="entry name" value="7TMR-DISM_7TM"/>
    <property type="match status" value="1"/>
</dbReference>
<feature type="transmembrane region" description="Helical" evidence="3">
    <location>
        <begin position="362"/>
        <end position="384"/>
    </location>
</feature>
<feature type="transmembrane region" description="Helical" evidence="3">
    <location>
        <begin position="330"/>
        <end position="350"/>
    </location>
</feature>
<dbReference type="NCBIfam" id="TIGR00254">
    <property type="entry name" value="GGDEF"/>
    <property type="match status" value="1"/>
</dbReference>
<evidence type="ECO:0000256" key="3">
    <source>
        <dbReference type="SAM" id="Phobius"/>
    </source>
</evidence>
<dbReference type="EMBL" id="JBGMEL010000001">
    <property type="protein sequence ID" value="MFA0789260.1"/>
    <property type="molecule type" value="Genomic_DNA"/>
</dbReference>
<reference evidence="5 6" key="1">
    <citation type="submission" date="2024-08" db="EMBL/GenBank/DDBJ databases">
        <authorList>
            <person name="Ishaq N."/>
        </authorList>
    </citation>
    <scope>NUCLEOTIDE SEQUENCE [LARGE SCALE GENOMIC DNA]</scope>
    <source>
        <strain evidence="5 6">JCM 30400</strain>
    </source>
</reference>
<keyword evidence="5" id="KW-0548">Nucleotidyltransferase</keyword>
<feature type="transmembrane region" description="Helical" evidence="3">
    <location>
        <begin position="244"/>
        <end position="266"/>
    </location>
</feature>
<comment type="caution">
    <text evidence="5">The sequence shown here is derived from an EMBL/GenBank/DDBJ whole genome shotgun (WGS) entry which is preliminary data.</text>
</comment>
<feature type="transmembrane region" description="Helical" evidence="3">
    <location>
        <begin position="212"/>
        <end position="232"/>
    </location>
</feature>
<evidence type="ECO:0000313" key="6">
    <source>
        <dbReference type="Proteomes" id="UP001569414"/>
    </source>
</evidence>
<dbReference type="Pfam" id="PF00990">
    <property type="entry name" value="GGDEF"/>
    <property type="match status" value="1"/>
</dbReference>
<evidence type="ECO:0000313" key="5">
    <source>
        <dbReference type="EMBL" id="MFA0789260.1"/>
    </source>
</evidence>
<dbReference type="Pfam" id="PF07696">
    <property type="entry name" value="7TMR-DISMED2"/>
    <property type="match status" value="1"/>
</dbReference>
<keyword evidence="3" id="KW-0472">Membrane</keyword>
<dbReference type="Proteomes" id="UP001569414">
    <property type="component" value="Unassembled WGS sequence"/>
</dbReference>
<dbReference type="EC" id="2.7.7.65" evidence="1"/>
<dbReference type="CDD" id="cd01949">
    <property type="entry name" value="GGDEF"/>
    <property type="match status" value="1"/>
</dbReference>
<evidence type="ECO:0000256" key="2">
    <source>
        <dbReference type="ARBA" id="ARBA00034247"/>
    </source>
</evidence>
<gene>
    <name evidence="5" type="ORF">ACCI51_01805</name>
</gene>
<name>A0ABV4NIT8_9GAMM</name>
<dbReference type="PANTHER" id="PTHR45138:SF9">
    <property type="entry name" value="DIGUANYLATE CYCLASE DGCM-RELATED"/>
    <property type="match status" value="1"/>
</dbReference>
<keyword evidence="5" id="KW-0808">Transferase</keyword>
<protein>
    <recommendedName>
        <fullName evidence="1">diguanylate cyclase</fullName>
        <ecNumber evidence="1">2.7.7.65</ecNumber>
    </recommendedName>
</protein>
<dbReference type="InterPro" id="IPR050469">
    <property type="entry name" value="Diguanylate_Cyclase"/>
</dbReference>
<keyword evidence="6" id="KW-1185">Reference proteome</keyword>
<dbReference type="PANTHER" id="PTHR45138">
    <property type="entry name" value="REGULATORY COMPONENTS OF SENSORY TRANSDUCTION SYSTEM"/>
    <property type="match status" value="1"/>
</dbReference>
<dbReference type="SUPFAM" id="SSF55073">
    <property type="entry name" value="Nucleotide cyclase"/>
    <property type="match status" value="1"/>
</dbReference>
<evidence type="ECO:0000256" key="1">
    <source>
        <dbReference type="ARBA" id="ARBA00012528"/>
    </source>
</evidence>
<dbReference type="RefSeq" id="WP_371842389.1">
    <property type="nucleotide sequence ID" value="NZ_JBGMEL010000001.1"/>
</dbReference>
<dbReference type="InterPro" id="IPR011622">
    <property type="entry name" value="7TMR_DISM_rcpt_extracell_dom2"/>
</dbReference>
<dbReference type="Gene3D" id="3.30.70.270">
    <property type="match status" value="1"/>
</dbReference>
<keyword evidence="3" id="KW-0812">Transmembrane</keyword>
<dbReference type="Gene3D" id="2.60.40.2380">
    <property type="match status" value="1"/>
</dbReference>
<organism evidence="5 6">
    <name type="scientific">Microbulbifer echini</name>
    <dbReference type="NCBI Taxonomy" id="1529067"/>
    <lineage>
        <taxon>Bacteria</taxon>
        <taxon>Pseudomonadati</taxon>
        <taxon>Pseudomonadota</taxon>
        <taxon>Gammaproteobacteria</taxon>
        <taxon>Cellvibrionales</taxon>
        <taxon>Microbulbiferaceae</taxon>
        <taxon>Microbulbifer</taxon>
    </lineage>
</organism>
<evidence type="ECO:0000259" key="4">
    <source>
        <dbReference type="PROSITE" id="PS50887"/>
    </source>
</evidence>
<feature type="transmembrane region" description="Helical" evidence="3">
    <location>
        <begin position="183"/>
        <end position="205"/>
    </location>
</feature>
<keyword evidence="3" id="KW-1133">Transmembrane helix</keyword>
<sequence length="597" mass="66656">MFICGVFFPQNPVWAHTPLDVTANEAGDKFTGLHAIWHDEHGESGLTQALQAYEQGEFHTLETAGSTGLQAGVFWSHFSLHNRDSQPVTLHIEYVDHQLVGLQVFSREKGSREAFREISNLSIYQPFDRRQVAHNRFVFPLTIAPGAAEALMVKFDPGELGVIFPSLRIWSPQPLQQNSKGEISLMAFLFGGYFLMAIFALVGAIAINNKILYFYSFYCASKILVWGTVLGYTHQYLMKGSFHWGHATLSGAVAIMAGLFFARTFLKTRRHTPKLDALLQLMLLNVAFLVGCVLLDWKALSQISMIIALLCYPLVVPIALIRWRQGENAAGVFALGWATLVLGLLAQAMRDLGYVVHNPVNYYWPPVASFVEMLAIMVAIGLMVQRLRLQKDRAEKKYLQQLEISKTDLELLVQSRTRELEAAKARAELEARTDPLTGIHNRRSFFEESNLLLKLVQRKGIPLGILMLDIDRFKSINDMHGHLIGDQALCATARVIAQHVREVDVFGRIGGEEFALLVSADGPGTLAIARRIHRDIAKIMIKSAQGPVQFTASIGVAQLQGERDVLELLQHADSALYRAKRAGRNRVLPYVTVDTDA</sequence>
<dbReference type="PROSITE" id="PS50887">
    <property type="entry name" value="GGDEF"/>
    <property type="match status" value="1"/>
</dbReference>
<feature type="transmembrane region" description="Helical" evidence="3">
    <location>
        <begin position="278"/>
        <end position="297"/>
    </location>
</feature>
<feature type="transmembrane region" description="Helical" evidence="3">
    <location>
        <begin position="303"/>
        <end position="323"/>
    </location>
</feature>
<feature type="domain" description="GGDEF" evidence="4">
    <location>
        <begin position="461"/>
        <end position="592"/>
    </location>
</feature>
<comment type="catalytic activity">
    <reaction evidence="2">
        <text>2 GTP = 3',3'-c-di-GMP + 2 diphosphate</text>
        <dbReference type="Rhea" id="RHEA:24898"/>
        <dbReference type="ChEBI" id="CHEBI:33019"/>
        <dbReference type="ChEBI" id="CHEBI:37565"/>
        <dbReference type="ChEBI" id="CHEBI:58805"/>
        <dbReference type="EC" id="2.7.7.65"/>
    </reaction>
</comment>
<dbReference type="InterPro" id="IPR011623">
    <property type="entry name" value="7TMR_DISM_rcpt_extracell_dom1"/>
</dbReference>
<dbReference type="InterPro" id="IPR043128">
    <property type="entry name" value="Rev_trsase/Diguanyl_cyclase"/>
</dbReference>
<dbReference type="SMART" id="SM00267">
    <property type="entry name" value="GGDEF"/>
    <property type="match status" value="1"/>
</dbReference>
<proteinExistence type="predicted"/>
<accession>A0ABV4NIT8</accession>